<dbReference type="Proteomes" id="UP000563898">
    <property type="component" value="Unassembled WGS sequence"/>
</dbReference>
<dbReference type="EMBL" id="JAAXPC010000014">
    <property type="protein sequence ID" value="NKY04061.1"/>
    <property type="molecule type" value="Genomic_DNA"/>
</dbReference>
<protein>
    <submittedName>
        <fullName evidence="1">Uncharacterized protein</fullName>
    </submittedName>
</protein>
<evidence type="ECO:0000313" key="1">
    <source>
        <dbReference type="EMBL" id="NKY04061.1"/>
    </source>
</evidence>
<dbReference type="AlphaFoldDB" id="A0A846WUI6"/>
<organism evidence="1 2">
    <name type="scientific">Gordonia polyisoprenivorans</name>
    <dbReference type="NCBI Taxonomy" id="84595"/>
    <lineage>
        <taxon>Bacteria</taxon>
        <taxon>Bacillati</taxon>
        <taxon>Actinomycetota</taxon>
        <taxon>Actinomycetes</taxon>
        <taxon>Mycobacteriales</taxon>
        <taxon>Gordoniaceae</taxon>
        <taxon>Gordonia</taxon>
    </lineage>
</organism>
<evidence type="ECO:0000313" key="2">
    <source>
        <dbReference type="Proteomes" id="UP000563898"/>
    </source>
</evidence>
<name>A0A846WUI6_9ACTN</name>
<proteinExistence type="predicted"/>
<gene>
    <name evidence="1" type="ORF">HGA05_21050</name>
</gene>
<dbReference type="RefSeq" id="WP_006372854.1">
    <property type="nucleotide sequence ID" value="NZ_JAAXPC010000014.1"/>
</dbReference>
<sequence>MTENQMGKMANDKGLGLHLFPAVEGQVDQALSDIKNFFGKSMSTLVPDLGDALGKALDGQSAKGRLQGLLTDLDTQRHHQSDMVDDTKLLIDSALKHVRDADGPR</sequence>
<comment type="caution">
    <text evidence="1">The sequence shown here is derived from an EMBL/GenBank/DDBJ whole genome shotgun (WGS) entry which is preliminary data.</text>
</comment>
<reference evidence="1 2" key="1">
    <citation type="submission" date="2020-04" db="EMBL/GenBank/DDBJ databases">
        <title>MicrobeNet Type strains.</title>
        <authorList>
            <person name="Nicholson A.C."/>
        </authorList>
    </citation>
    <scope>NUCLEOTIDE SEQUENCE [LARGE SCALE GENOMIC DNA]</scope>
    <source>
        <strain evidence="1 2">ATCC BAA-14</strain>
    </source>
</reference>
<accession>A0A846WUI6</accession>